<evidence type="ECO:0000313" key="2">
    <source>
        <dbReference type="EMBL" id="GAA2014735.1"/>
    </source>
</evidence>
<feature type="compositionally biased region" description="Pro residues" evidence="1">
    <location>
        <begin position="226"/>
        <end position="240"/>
    </location>
</feature>
<feature type="region of interest" description="Disordered" evidence="1">
    <location>
        <begin position="192"/>
        <end position="304"/>
    </location>
</feature>
<protein>
    <submittedName>
        <fullName evidence="2">Uncharacterized protein</fullName>
    </submittedName>
</protein>
<comment type="caution">
    <text evidence="2">The sequence shown here is derived from an EMBL/GenBank/DDBJ whole genome shotgun (WGS) entry which is preliminary data.</text>
</comment>
<accession>A0ABN2TPQ2</accession>
<dbReference type="Proteomes" id="UP001500755">
    <property type="component" value="Unassembled WGS sequence"/>
</dbReference>
<organism evidence="2 3">
    <name type="scientific">Brevibacterium samyangense</name>
    <dbReference type="NCBI Taxonomy" id="366888"/>
    <lineage>
        <taxon>Bacteria</taxon>
        <taxon>Bacillati</taxon>
        <taxon>Actinomycetota</taxon>
        <taxon>Actinomycetes</taxon>
        <taxon>Micrococcales</taxon>
        <taxon>Brevibacteriaceae</taxon>
        <taxon>Brevibacterium</taxon>
    </lineage>
</organism>
<keyword evidence="3" id="KW-1185">Reference proteome</keyword>
<name>A0ABN2TPQ2_9MICO</name>
<proteinExistence type="predicted"/>
<evidence type="ECO:0000313" key="3">
    <source>
        <dbReference type="Proteomes" id="UP001500755"/>
    </source>
</evidence>
<dbReference type="RefSeq" id="WP_344310731.1">
    <property type="nucleotide sequence ID" value="NZ_BAAANO010000035.1"/>
</dbReference>
<feature type="compositionally biased region" description="Low complexity" evidence="1">
    <location>
        <begin position="241"/>
        <end position="269"/>
    </location>
</feature>
<dbReference type="EMBL" id="BAAANO010000035">
    <property type="protein sequence ID" value="GAA2014735.1"/>
    <property type="molecule type" value="Genomic_DNA"/>
</dbReference>
<evidence type="ECO:0000256" key="1">
    <source>
        <dbReference type="SAM" id="MobiDB-lite"/>
    </source>
</evidence>
<gene>
    <name evidence="2" type="ORF">GCM10009755_28090</name>
</gene>
<sequence length="304" mass="31272">MSAEALAQLSRLPGIRPASELSLGKEPFPADPPLHPVFVRGGLPRGEIVQMTGDRALTFALASVAALTRDDLWTCAIGLGEPAVATLTDLGIDLGHFVNLATPTQDWLRVTSILVESFDVLLVRPGYRTTATERSRLAAKVRERRSSIVVLEPFAGTTEQLTVSAGHWDGTAHGAGRLEHCTVTVHSSRTGSHALLLPGPSGRVQAAPARLPQGNPARPYGVPVPAGTPSPEGAPVPAPEAPRTSVPASTSPAAVPPAAVTPAPDSTSPGPTPPASATPDGNREAPDAMAPPRPVLTAVDGGRA</sequence>
<reference evidence="2 3" key="1">
    <citation type="journal article" date="2019" name="Int. J. Syst. Evol. Microbiol.">
        <title>The Global Catalogue of Microorganisms (GCM) 10K type strain sequencing project: providing services to taxonomists for standard genome sequencing and annotation.</title>
        <authorList>
            <consortium name="The Broad Institute Genomics Platform"/>
            <consortium name="The Broad Institute Genome Sequencing Center for Infectious Disease"/>
            <person name="Wu L."/>
            <person name="Ma J."/>
        </authorList>
    </citation>
    <scope>NUCLEOTIDE SEQUENCE [LARGE SCALE GENOMIC DNA]</scope>
    <source>
        <strain evidence="2 3">JCM 14546</strain>
    </source>
</reference>